<comment type="caution">
    <text evidence="2">The sequence shown here is derived from an EMBL/GenBank/DDBJ whole genome shotgun (WGS) entry which is preliminary data.</text>
</comment>
<proteinExistence type="predicted"/>
<dbReference type="AlphaFoldDB" id="A0AAD5QHM2"/>
<organism evidence="2 3">
    <name type="scientific">Parelaphostrongylus tenuis</name>
    <name type="common">Meningeal worm</name>
    <dbReference type="NCBI Taxonomy" id="148309"/>
    <lineage>
        <taxon>Eukaryota</taxon>
        <taxon>Metazoa</taxon>
        <taxon>Ecdysozoa</taxon>
        <taxon>Nematoda</taxon>
        <taxon>Chromadorea</taxon>
        <taxon>Rhabditida</taxon>
        <taxon>Rhabditina</taxon>
        <taxon>Rhabditomorpha</taxon>
        <taxon>Strongyloidea</taxon>
        <taxon>Metastrongylidae</taxon>
        <taxon>Parelaphostrongylus</taxon>
    </lineage>
</organism>
<accession>A0AAD5QHM2</accession>
<sequence length="101" mass="10811">MVYSTTPKPHVPGIATSRDAANSIVSRLIMQTVNNVLEQQGRDAGLPDAVISAMLNQLTVRVSYDALECKTVAIDKPLDMSKATVANAETNSDPKGPDERT</sequence>
<dbReference type="Proteomes" id="UP001196413">
    <property type="component" value="Unassembled WGS sequence"/>
</dbReference>
<protein>
    <submittedName>
        <fullName evidence="2">Uncharacterized protein</fullName>
    </submittedName>
</protein>
<name>A0AAD5QHM2_PARTN</name>
<evidence type="ECO:0000313" key="2">
    <source>
        <dbReference type="EMBL" id="KAJ1348505.1"/>
    </source>
</evidence>
<gene>
    <name evidence="2" type="ORF">KIN20_003820</name>
</gene>
<evidence type="ECO:0000256" key="1">
    <source>
        <dbReference type="SAM" id="MobiDB-lite"/>
    </source>
</evidence>
<dbReference type="EMBL" id="JAHQIW010000515">
    <property type="protein sequence ID" value="KAJ1348505.1"/>
    <property type="molecule type" value="Genomic_DNA"/>
</dbReference>
<feature type="region of interest" description="Disordered" evidence="1">
    <location>
        <begin position="80"/>
        <end position="101"/>
    </location>
</feature>
<evidence type="ECO:0000313" key="3">
    <source>
        <dbReference type="Proteomes" id="UP001196413"/>
    </source>
</evidence>
<reference evidence="2" key="1">
    <citation type="submission" date="2021-06" db="EMBL/GenBank/DDBJ databases">
        <title>Parelaphostrongylus tenuis whole genome reference sequence.</title>
        <authorList>
            <person name="Garwood T.J."/>
            <person name="Larsen P.A."/>
            <person name="Fountain-Jones N.M."/>
            <person name="Garbe J.R."/>
            <person name="Macchietto M.G."/>
            <person name="Kania S.A."/>
            <person name="Gerhold R.W."/>
            <person name="Richards J.E."/>
            <person name="Wolf T.M."/>
        </authorList>
    </citation>
    <scope>NUCLEOTIDE SEQUENCE</scope>
    <source>
        <strain evidence="2">MNPRO001-30</strain>
        <tissue evidence="2">Meninges</tissue>
    </source>
</reference>
<keyword evidence="3" id="KW-1185">Reference proteome</keyword>